<proteinExistence type="predicted"/>
<keyword evidence="2" id="KW-1185">Reference proteome</keyword>
<dbReference type="Proteomes" id="UP000604825">
    <property type="component" value="Unassembled WGS sequence"/>
</dbReference>
<dbReference type="AlphaFoldDB" id="A0A811NZQ3"/>
<sequence>MADRFPELYIQSLQQSGSDSAASSAAWAHRFTSCATSLVATEQLDEAMQIANQQVLTTEQDRRKSLLLKPDGDLDTSAIYSALKTANATPDAWTKFVWKKQAPKIGRQGTE</sequence>
<comment type="caution">
    <text evidence="1">The sequence shown here is derived from an EMBL/GenBank/DDBJ whole genome shotgun (WGS) entry which is preliminary data.</text>
</comment>
<evidence type="ECO:0000313" key="1">
    <source>
        <dbReference type="EMBL" id="CAD6231044.1"/>
    </source>
</evidence>
<name>A0A811NZQ3_9POAL</name>
<organism evidence="1 2">
    <name type="scientific">Miscanthus lutarioriparius</name>
    <dbReference type="NCBI Taxonomy" id="422564"/>
    <lineage>
        <taxon>Eukaryota</taxon>
        <taxon>Viridiplantae</taxon>
        <taxon>Streptophyta</taxon>
        <taxon>Embryophyta</taxon>
        <taxon>Tracheophyta</taxon>
        <taxon>Spermatophyta</taxon>
        <taxon>Magnoliopsida</taxon>
        <taxon>Liliopsida</taxon>
        <taxon>Poales</taxon>
        <taxon>Poaceae</taxon>
        <taxon>PACMAD clade</taxon>
        <taxon>Panicoideae</taxon>
        <taxon>Andropogonodae</taxon>
        <taxon>Andropogoneae</taxon>
        <taxon>Saccharinae</taxon>
        <taxon>Miscanthus</taxon>
    </lineage>
</organism>
<gene>
    <name evidence="1" type="ORF">NCGR_LOCUS21163</name>
</gene>
<accession>A0A811NZQ3</accession>
<evidence type="ECO:0000313" key="2">
    <source>
        <dbReference type="Proteomes" id="UP000604825"/>
    </source>
</evidence>
<protein>
    <submittedName>
        <fullName evidence="1">Uncharacterized protein</fullName>
    </submittedName>
</protein>
<reference evidence="1" key="1">
    <citation type="submission" date="2020-10" db="EMBL/GenBank/DDBJ databases">
        <authorList>
            <person name="Han B."/>
            <person name="Lu T."/>
            <person name="Zhao Q."/>
            <person name="Huang X."/>
            <person name="Zhao Y."/>
        </authorList>
    </citation>
    <scope>NUCLEOTIDE SEQUENCE</scope>
</reference>
<dbReference type="EMBL" id="CAJGYO010000005">
    <property type="protein sequence ID" value="CAD6231044.1"/>
    <property type="molecule type" value="Genomic_DNA"/>
</dbReference>